<dbReference type="Proteomes" id="UP000027361">
    <property type="component" value="Unassembled WGS sequence"/>
</dbReference>
<proteinExistence type="predicted"/>
<dbReference type="AlphaFoldDB" id="A0A066VHE6"/>
<evidence type="ECO:0000313" key="2">
    <source>
        <dbReference type="Proteomes" id="UP000027361"/>
    </source>
</evidence>
<accession>A0A066VHE6</accession>
<evidence type="ECO:0000313" key="1">
    <source>
        <dbReference type="EMBL" id="KDN40881.1"/>
    </source>
</evidence>
<dbReference type="GeneID" id="25261917"/>
<dbReference type="InParanoid" id="A0A066VHE6"/>
<name>A0A066VHE6_TILAU</name>
<protein>
    <submittedName>
        <fullName evidence="1">Uncharacterized protein</fullName>
    </submittedName>
</protein>
<dbReference type="EMBL" id="JMSN01000086">
    <property type="protein sequence ID" value="KDN40881.1"/>
    <property type="molecule type" value="Genomic_DNA"/>
</dbReference>
<organism evidence="1 2">
    <name type="scientific">Tilletiaria anomala (strain ATCC 24038 / CBS 436.72 / UBC 951)</name>
    <dbReference type="NCBI Taxonomy" id="1037660"/>
    <lineage>
        <taxon>Eukaryota</taxon>
        <taxon>Fungi</taxon>
        <taxon>Dikarya</taxon>
        <taxon>Basidiomycota</taxon>
        <taxon>Ustilaginomycotina</taxon>
        <taxon>Exobasidiomycetes</taxon>
        <taxon>Georgefischeriales</taxon>
        <taxon>Tilletiariaceae</taxon>
        <taxon>Tilletiaria</taxon>
    </lineage>
</organism>
<gene>
    <name evidence="1" type="ORF">K437DRAFT_182069</name>
</gene>
<reference evidence="1 2" key="1">
    <citation type="submission" date="2014-05" db="EMBL/GenBank/DDBJ databases">
        <title>Draft genome sequence of a rare smut relative, Tilletiaria anomala UBC 951.</title>
        <authorList>
            <consortium name="DOE Joint Genome Institute"/>
            <person name="Toome M."/>
            <person name="Kuo A."/>
            <person name="Henrissat B."/>
            <person name="Lipzen A."/>
            <person name="Tritt A."/>
            <person name="Yoshinaga Y."/>
            <person name="Zane M."/>
            <person name="Barry K."/>
            <person name="Grigoriev I.V."/>
            <person name="Spatafora J.W."/>
            <person name="Aimea M.C."/>
        </authorList>
    </citation>
    <scope>NUCLEOTIDE SEQUENCE [LARGE SCALE GENOMIC DNA]</scope>
    <source>
        <strain evidence="1 2">UBC 951</strain>
    </source>
</reference>
<sequence>MRTSGKLASSPLFGGSLSETPDLLVYVQSGTLSSALHMLERVRSSTAPVLCLSFRIGCDTRVSDDCLYYMERKCIYQQQGNGPCSSGISRNRCTPTAFDCAFTLIVPSISVFDCSLAEIVASGSAYKERSMHRLPAMLHTLEPDPHAAP</sequence>
<keyword evidence="2" id="KW-1185">Reference proteome</keyword>
<dbReference type="RefSeq" id="XP_013241529.1">
    <property type="nucleotide sequence ID" value="XM_013386075.1"/>
</dbReference>
<dbReference type="HOGENOM" id="CLU_1750980_0_0_1"/>
<comment type="caution">
    <text evidence="1">The sequence shown here is derived from an EMBL/GenBank/DDBJ whole genome shotgun (WGS) entry which is preliminary data.</text>
</comment>